<name>A0A517L7S7_9PEZI</name>
<feature type="transmembrane region" description="Helical" evidence="1">
    <location>
        <begin position="12"/>
        <end position="32"/>
    </location>
</feature>
<accession>A0A517L7S7</accession>
<evidence type="ECO:0000313" key="2">
    <source>
        <dbReference type="EMBL" id="QDS71686.1"/>
    </source>
</evidence>
<feature type="transmembrane region" description="Helical" evidence="1">
    <location>
        <begin position="38"/>
        <end position="57"/>
    </location>
</feature>
<keyword evidence="1" id="KW-0472">Membrane</keyword>
<protein>
    <submittedName>
        <fullName evidence="2">Uncharacterized protein</fullName>
    </submittedName>
</protein>
<dbReference type="Proteomes" id="UP000316270">
    <property type="component" value="Chromosome 6"/>
</dbReference>
<dbReference type="AlphaFoldDB" id="A0A517L7S7"/>
<proteinExistence type="predicted"/>
<reference evidence="2 3" key="1">
    <citation type="submission" date="2019-07" db="EMBL/GenBank/DDBJ databases">
        <title>Finished genome of Venturia effusa.</title>
        <authorList>
            <person name="Young C.A."/>
            <person name="Cox M.P."/>
            <person name="Ganley A.R.D."/>
            <person name="David W.J."/>
        </authorList>
    </citation>
    <scope>NUCLEOTIDE SEQUENCE [LARGE SCALE GENOMIC DNA]</scope>
    <source>
        <strain evidence="3">albino</strain>
    </source>
</reference>
<keyword evidence="3" id="KW-1185">Reference proteome</keyword>
<dbReference type="STRING" id="50376.A0A517L7S7"/>
<dbReference type="EMBL" id="CP042190">
    <property type="protein sequence ID" value="QDS71686.1"/>
    <property type="molecule type" value="Genomic_DNA"/>
</dbReference>
<sequence>MDDRFNIPPRKLHYSTIISFLFGIAFCLPHGIVTGEVAPALGLLPLGIGALLAFYRISQYSRSNNKKTTSNGAEYQILLPSSSSADPSQNNNDDKTPTWKDTLLALLDFGCFGGLIVTVAFSIVYNNGVRCRYSYRRERYNGVRYSSSYASCRDMQPMLAAWATMVMLVNA</sequence>
<keyword evidence="1" id="KW-1133">Transmembrane helix</keyword>
<evidence type="ECO:0000256" key="1">
    <source>
        <dbReference type="SAM" id="Phobius"/>
    </source>
</evidence>
<dbReference type="OrthoDB" id="5241710at2759"/>
<keyword evidence="1" id="KW-0812">Transmembrane</keyword>
<evidence type="ECO:0000313" key="3">
    <source>
        <dbReference type="Proteomes" id="UP000316270"/>
    </source>
</evidence>
<feature type="transmembrane region" description="Helical" evidence="1">
    <location>
        <begin position="103"/>
        <end position="125"/>
    </location>
</feature>
<gene>
    <name evidence="2" type="ORF">FKW77_008164</name>
</gene>
<organism evidence="2 3">
    <name type="scientific">Venturia effusa</name>
    <dbReference type="NCBI Taxonomy" id="50376"/>
    <lineage>
        <taxon>Eukaryota</taxon>
        <taxon>Fungi</taxon>
        <taxon>Dikarya</taxon>
        <taxon>Ascomycota</taxon>
        <taxon>Pezizomycotina</taxon>
        <taxon>Dothideomycetes</taxon>
        <taxon>Pleosporomycetidae</taxon>
        <taxon>Venturiales</taxon>
        <taxon>Venturiaceae</taxon>
        <taxon>Venturia</taxon>
    </lineage>
</organism>